<dbReference type="SUPFAM" id="SSF52402">
    <property type="entry name" value="Adenine nucleotide alpha hydrolases-like"/>
    <property type="match status" value="1"/>
</dbReference>
<proteinExistence type="inferred from homology"/>
<accession>E6QWJ8</accession>
<protein>
    <recommendedName>
        <fullName evidence="8">7-cyano-7-deazaguanine synthase</fullName>
        <ecNumber evidence="8">6.3.4.20</ecNumber>
    </recommendedName>
</protein>
<evidence type="ECO:0000256" key="4">
    <source>
        <dbReference type="ARBA" id="ARBA00022741"/>
    </source>
</evidence>
<dbReference type="InterPro" id="IPR018317">
    <property type="entry name" value="QueC"/>
</dbReference>
<evidence type="ECO:0000256" key="6">
    <source>
        <dbReference type="ARBA" id="ARBA00022840"/>
    </source>
</evidence>
<evidence type="ECO:0000313" key="10">
    <source>
        <dbReference type="EMBL" id="CBI11621.1"/>
    </source>
</evidence>
<evidence type="ECO:0000256" key="5">
    <source>
        <dbReference type="ARBA" id="ARBA00022833"/>
    </source>
</evidence>
<keyword evidence="5" id="KW-0862">Zinc</keyword>
<comment type="similarity">
    <text evidence="7">Belongs to the QueC family.</text>
</comment>
<keyword evidence="6" id="KW-0067">ATP-binding</keyword>
<keyword evidence="4" id="KW-0547">Nucleotide-binding</keyword>
<dbReference type="EC" id="6.3.4.20" evidence="8"/>
<dbReference type="GO" id="GO:0005524">
    <property type="term" value="F:ATP binding"/>
    <property type="evidence" value="ECO:0007669"/>
    <property type="project" value="UniProtKB-KW"/>
</dbReference>
<dbReference type="AlphaFoldDB" id="E6QWJ8"/>
<name>E6QWJ8_9ZZZZ</name>
<comment type="pathway">
    <text evidence="1">Purine metabolism; 7-cyano-7-deazaguanine biosynthesis.</text>
</comment>
<comment type="caution">
    <text evidence="10">The sequence shown here is derived from an EMBL/GenBank/DDBJ whole genome shotgun (WGS) entry which is preliminary data.</text>
</comment>
<dbReference type="EMBL" id="CABR01000155">
    <property type="protein sequence ID" value="CBI11621.1"/>
    <property type="molecule type" value="Genomic_DNA"/>
</dbReference>
<dbReference type="GO" id="GO:0016874">
    <property type="term" value="F:ligase activity"/>
    <property type="evidence" value="ECO:0007669"/>
    <property type="project" value="UniProtKB-KW"/>
</dbReference>
<dbReference type="InterPro" id="IPR014729">
    <property type="entry name" value="Rossmann-like_a/b/a_fold"/>
</dbReference>
<keyword evidence="2" id="KW-0436">Ligase</keyword>
<dbReference type="PANTHER" id="PTHR42914:SF1">
    <property type="entry name" value="7-CYANO-7-DEAZAGUANINE SYNTHASE"/>
    <property type="match status" value="1"/>
</dbReference>
<organism evidence="10">
    <name type="scientific">mine drainage metagenome</name>
    <dbReference type="NCBI Taxonomy" id="410659"/>
    <lineage>
        <taxon>unclassified sequences</taxon>
        <taxon>metagenomes</taxon>
        <taxon>ecological metagenomes</taxon>
    </lineage>
</organism>
<reference evidence="10" key="1">
    <citation type="submission" date="2009-10" db="EMBL/GenBank/DDBJ databases">
        <title>Diversity of trophic interactions inside an arsenic-rich microbial ecosystem.</title>
        <authorList>
            <person name="Bertin P.N."/>
            <person name="Heinrich-Salmeron A."/>
            <person name="Pelletier E."/>
            <person name="Goulhen-Chollet F."/>
            <person name="Arsene-Ploetze F."/>
            <person name="Gallien S."/>
            <person name="Calteau A."/>
            <person name="Vallenet D."/>
            <person name="Casiot C."/>
            <person name="Chane-Woon-Ming B."/>
            <person name="Giloteaux L."/>
            <person name="Barakat M."/>
            <person name="Bonnefoy V."/>
            <person name="Bruneel O."/>
            <person name="Chandler M."/>
            <person name="Cleiss J."/>
            <person name="Duran R."/>
            <person name="Elbaz-Poulichet F."/>
            <person name="Fonknechten N."/>
            <person name="Lauga B."/>
            <person name="Mornico D."/>
            <person name="Ortet P."/>
            <person name="Schaeffer C."/>
            <person name="Siguier P."/>
            <person name="Alexander Thil Smith A."/>
            <person name="Van Dorsselaer A."/>
            <person name="Weissenbach J."/>
            <person name="Medigue C."/>
            <person name="Le Paslier D."/>
        </authorList>
    </citation>
    <scope>NUCLEOTIDE SEQUENCE</scope>
</reference>
<keyword evidence="3" id="KW-0479">Metal-binding</keyword>
<evidence type="ECO:0000256" key="7">
    <source>
        <dbReference type="ARBA" id="ARBA00037993"/>
    </source>
</evidence>
<evidence type="ECO:0000256" key="3">
    <source>
        <dbReference type="ARBA" id="ARBA00022723"/>
    </source>
</evidence>
<evidence type="ECO:0000256" key="2">
    <source>
        <dbReference type="ARBA" id="ARBA00022598"/>
    </source>
</evidence>
<comment type="catalytic activity">
    <reaction evidence="9">
        <text>7-carboxy-7-carbaguanine + NH4(+) + 2 ATP = 7-cyano-7-carbaguanine + 2 AMP + 2 diphosphate + 2 H(+)</text>
        <dbReference type="Rhea" id="RHEA:27982"/>
        <dbReference type="ChEBI" id="CHEBI:15378"/>
        <dbReference type="ChEBI" id="CHEBI:28938"/>
        <dbReference type="ChEBI" id="CHEBI:30616"/>
        <dbReference type="ChEBI" id="CHEBI:33019"/>
        <dbReference type="ChEBI" id="CHEBI:45075"/>
        <dbReference type="ChEBI" id="CHEBI:61036"/>
        <dbReference type="ChEBI" id="CHEBI:456215"/>
        <dbReference type="EC" id="6.3.4.20"/>
    </reaction>
</comment>
<dbReference type="Gene3D" id="3.40.50.620">
    <property type="entry name" value="HUPs"/>
    <property type="match status" value="1"/>
</dbReference>
<sequence>MKTGLLLSGGMDSISIAWWKRPQWAVTIDYGQKAAAAEKLSAVQICKELGIEHEIITVDCSALGSGDMAHTAPDAHATTSDWWPYRNQLLITLACMRAISREVQTLYIGTVKSDGGSHRDGTPEFVSRMDGLLAYQEGVLHIVAPAIEYTTAELVRMAAVPSGLLAWAHSCHKAEIACGNCRGCNKYLATFAELGSEYSGVA</sequence>
<evidence type="ECO:0000256" key="9">
    <source>
        <dbReference type="ARBA" id="ARBA00047890"/>
    </source>
</evidence>
<dbReference type="PANTHER" id="PTHR42914">
    <property type="entry name" value="7-CYANO-7-DEAZAGUANINE SYNTHASE"/>
    <property type="match status" value="1"/>
</dbReference>
<gene>
    <name evidence="10" type="ORF">CARN7_2458</name>
</gene>
<dbReference type="GO" id="GO:0046872">
    <property type="term" value="F:metal ion binding"/>
    <property type="evidence" value="ECO:0007669"/>
    <property type="project" value="UniProtKB-KW"/>
</dbReference>
<evidence type="ECO:0000256" key="8">
    <source>
        <dbReference type="ARBA" id="ARBA00039149"/>
    </source>
</evidence>
<evidence type="ECO:0000256" key="1">
    <source>
        <dbReference type="ARBA" id="ARBA00005061"/>
    </source>
</evidence>
<dbReference type="Pfam" id="PF06508">
    <property type="entry name" value="QueC"/>
    <property type="match status" value="1"/>
</dbReference>